<feature type="transmembrane region" description="Helical" evidence="1">
    <location>
        <begin position="309"/>
        <end position="327"/>
    </location>
</feature>
<evidence type="ECO:0008006" key="4">
    <source>
        <dbReference type="Google" id="ProtNLM"/>
    </source>
</evidence>
<dbReference type="Proteomes" id="UP000239590">
    <property type="component" value="Unassembled WGS sequence"/>
</dbReference>
<proteinExistence type="predicted"/>
<evidence type="ECO:0000313" key="3">
    <source>
        <dbReference type="Proteomes" id="UP000239590"/>
    </source>
</evidence>
<feature type="transmembrane region" description="Helical" evidence="1">
    <location>
        <begin position="82"/>
        <end position="102"/>
    </location>
</feature>
<gene>
    <name evidence="2" type="ORF">C5O19_01960</name>
</gene>
<dbReference type="OrthoDB" id="176190at2"/>
<feature type="transmembrane region" description="Helical" evidence="1">
    <location>
        <begin position="151"/>
        <end position="183"/>
    </location>
</feature>
<feature type="transmembrane region" description="Helical" evidence="1">
    <location>
        <begin position="339"/>
        <end position="357"/>
    </location>
</feature>
<dbReference type="EMBL" id="PTRA01000001">
    <property type="protein sequence ID" value="PQA58463.1"/>
    <property type="molecule type" value="Genomic_DNA"/>
</dbReference>
<keyword evidence="1" id="KW-0472">Membrane</keyword>
<keyword evidence="1" id="KW-0812">Transmembrane</keyword>
<keyword evidence="1" id="KW-1133">Transmembrane helix</keyword>
<feature type="transmembrane region" description="Helical" evidence="1">
    <location>
        <begin position="251"/>
        <end position="273"/>
    </location>
</feature>
<reference evidence="3" key="1">
    <citation type="submission" date="2018-02" db="EMBL/GenBank/DDBJ databases">
        <title>Genome sequencing of Solimonas sp. HR-BB.</title>
        <authorList>
            <person name="Lee Y."/>
            <person name="Jeon C.O."/>
        </authorList>
    </citation>
    <scope>NUCLEOTIDE SEQUENCE [LARGE SCALE GENOMIC DNA]</scope>
    <source>
        <strain evidence="3">HR-U</strain>
    </source>
</reference>
<sequence length="627" mass="72963">MLSFKRYSLPKDWNYIPLLIGLYWLWPKHFARIPSIGLDWSWILSLHYAYANKLIFGKEWVFTYGPLGWLSTRADYLLNQPLLLGFDLVKMTLFGIVIQYFIERSKVYKYGLFLVMYGVFILSLLPDLMIELLFLFQFFLYLFHTEKKYSYLFVAVWIGVMMFFIKLNYAFIGSLLLGTYLFLASIHTRSLKTKLVYLGIMIGYVLTIVIFSQLLHVDLLGYLKASIEVISGYNDGMNIYNQYQINYTRRALPPVLMASAITLAVWIGGILYFKVYLKNWFDGFLYVCTSISFYLIYKHAFTFYTDGPASEFFTTAPAWLSLIWFFTQNDALQKVSLKAIVLVLLVVPVGLASFWVANPMALPYNDAILYSSVEKEVYQADQKKHSIDSNVIKELSKGTVDVFPTNLDIAFYNELNYKPRPVILGYKAYTPQLQHLNAEFFTSDHKPDYVLYELSKLEHFHLDAQSRLALTRAYQIKKEIVTKAGDSLLVLEKRKGVQPLHETLIEKKQTHVNEWCRLTAYEGMGWLTCQVDYTIWGKLRRFLFQPPRLYLEVEYADHTVEKRPAVPPCLPSGFPLQRLNSKQEQYEWFENGGKKNTPIVAFRFTTEEAGFKDTIPYGIKSYTLTPQ</sequence>
<accession>A0A2S7IL34</accession>
<feature type="transmembrane region" description="Helical" evidence="1">
    <location>
        <begin position="280"/>
        <end position="297"/>
    </location>
</feature>
<feature type="transmembrane region" description="Helical" evidence="1">
    <location>
        <begin position="114"/>
        <end position="139"/>
    </location>
</feature>
<feature type="transmembrane region" description="Helical" evidence="1">
    <location>
        <begin position="195"/>
        <end position="215"/>
    </location>
</feature>
<keyword evidence="3" id="KW-1185">Reference proteome</keyword>
<comment type="caution">
    <text evidence="2">The sequence shown here is derived from an EMBL/GenBank/DDBJ whole genome shotgun (WGS) entry which is preliminary data.</text>
</comment>
<organism evidence="2 3">
    <name type="scientific">Siphonobacter curvatus</name>
    <dbReference type="NCBI Taxonomy" id="2094562"/>
    <lineage>
        <taxon>Bacteria</taxon>
        <taxon>Pseudomonadati</taxon>
        <taxon>Bacteroidota</taxon>
        <taxon>Cytophagia</taxon>
        <taxon>Cytophagales</taxon>
        <taxon>Cytophagaceae</taxon>
        <taxon>Siphonobacter</taxon>
    </lineage>
</organism>
<dbReference type="AlphaFoldDB" id="A0A2S7IL34"/>
<evidence type="ECO:0000256" key="1">
    <source>
        <dbReference type="SAM" id="Phobius"/>
    </source>
</evidence>
<evidence type="ECO:0000313" key="2">
    <source>
        <dbReference type="EMBL" id="PQA58463.1"/>
    </source>
</evidence>
<protein>
    <recommendedName>
        <fullName evidence="4">Glycosyltransferase RgtA/B/C/D-like domain-containing protein</fullName>
    </recommendedName>
</protein>
<name>A0A2S7IL34_9BACT</name>
<dbReference type="RefSeq" id="WP_104709680.1">
    <property type="nucleotide sequence ID" value="NZ_PTRA01000001.1"/>
</dbReference>